<organism evidence="8 9">
    <name type="scientific">Coniochaeta ligniaria NRRL 30616</name>
    <dbReference type="NCBI Taxonomy" id="1408157"/>
    <lineage>
        <taxon>Eukaryota</taxon>
        <taxon>Fungi</taxon>
        <taxon>Dikarya</taxon>
        <taxon>Ascomycota</taxon>
        <taxon>Pezizomycotina</taxon>
        <taxon>Sordariomycetes</taxon>
        <taxon>Sordariomycetidae</taxon>
        <taxon>Coniochaetales</taxon>
        <taxon>Coniochaetaceae</taxon>
        <taxon>Coniochaeta</taxon>
    </lineage>
</organism>
<evidence type="ECO:0000256" key="1">
    <source>
        <dbReference type="ARBA" id="ARBA00009986"/>
    </source>
</evidence>
<dbReference type="AlphaFoldDB" id="A0A1J7IZU1"/>
<dbReference type="InterPro" id="IPR015590">
    <property type="entry name" value="Aldehyde_DH_dom"/>
</dbReference>
<reference evidence="8 9" key="1">
    <citation type="submission" date="2016-10" db="EMBL/GenBank/DDBJ databases">
        <title>Draft genome sequence of Coniochaeta ligniaria NRRL30616, a lignocellulolytic fungus for bioabatement of inhibitors in plant biomass hydrolysates.</title>
        <authorList>
            <consortium name="DOE Joint Genome Institute"/>
            <person name="Jimenez D.J."/>
            <person name="Hector R.E."/>
            <person name="Riley R."/>
            <person name="Sun H."/>
            <person name="Grigoriev I.V."/>
            <person name="Van Elsas J.D."/>
            <person name="Nichols N.N."/>
        </authorList>
    </citation>
    <scope>NUCLEOTIDE SEQUENCE [LARGE SCALE GENOMIC DNA]</scope>
    <source>
        <strain evidence="8 9">NRRL 30616</strain>
    </source>
</reference>
<dbReference type="GO" id="GO:0004029">
    <property type="term" value="F:aldehyde dehydrogenase (NAD+) activity"/>
    <property type="evidence" value="ECO:0007669"/>
    <property type="project" value="UniProtKB-EC"/>
</dbReference>
<dbReference type="EMBL" id="KV875115">
    <property type="protein sequence ID" value="OIW22412.1"/>
    <property type="molecule type" value="Genomic_DNA"/>
</dbReference>
<keyword evidence="2 6" id="KW-0560">Oxidoreductase</keyword>
<gene>
    <name evidence="8" type="ORF">CONLIGDRAFT_638334</name>
</gene>
<evidence type="ECO:0000256" key="6">
    <source>
        <dbReference type="RuleBase" id="RU003345"/>
    </source>
</evidence>
<evidence type="ECO:0000256" key="2">
    <source>
        <dbReference type="ARBA" id="ARBA00023002"/>
    </source>
</evidence>
<evidence type="ECO:0000256" key="3">
    <source>
        <dbReference type="ARBA" id="ARBA00024226"/>
    </source>
</evidence>
<dbReference type="InterPro" id="IPR016162">
    <property type="entry name" value="Ald_DH_N"/>
</dbReference>
<sequence>MSDLTISLQTPDGKKIALPTGLFINNEFVKGSSEEKLTSIDPATEQPICSVEIATASDVDAAVQAARAAFNDPAWRDLTPEERSKLLHKAADLVEKNLDELFAIQSMDVGKPYASSRDGEGGHLVGTLRYFAGWADKILGQTIPVSKDKFAYTLKQPVGVCGAISPWNYPLTNSGWKLGPALATGNCIILKPSEYSPLAALYLAKLFKEAGYPPGVVQVLNGYGKDTGELLTTHLDIDKIAFTGSTATGRRIIKAASVNMKKTTIEAGGKSAFIVFDDADLEQAAKWAAFGGFGNSGQICSANSRILVQEGAEEKFLNIFSGIAKGTKVGLPFDEATQQGPQTSKMQYDKVLGYIEGAKAEGAKVVTGGGPLKGPAGKGYFIEPTIFSGVKSDMKIFQEEVFGPVLAVTTFKTEEEAVALANNSTYGLAAMIFTENLKIAHRTASRLQTGMVWINESNNTDYKIAFGGFKQSGLGRELGEGALEAYLEEKVVHVNLGLQL</sequence>
<dbReference type="Gene3D" id="3.40.309.10">
    <property type="entry name" value="Aldehyde Dehydrogenase, Chain A, domain 2"/>
    <property type="match status" value="1"/>
</dbReference>
<evidence type="ECO:0000256" key="4">
    <source>
        <dbReference type="ARBA" id="ARBA00049194"/>
    </source>
</evidence>
<dbReference type="InParanoid" id="A0A1J7IZU1"/>
<dbReference type="FunFam" id="3.40.605.10:FF:000007">
    <property type="entry name" value="NAD/NADP-dependent betaine aldehyde dehydrogenase"/>
    <property type="match status" value="1"/>
</dbReference>
<name>A0A1J7IZU1_9PEZI</name>
<accession>A0A1J7IZU1</accession>
<proteinExistence type="inferred from homology"/>
<evidence type="ECO:0000259" key="7">
    <source>
        <dbReference type="Pfam" id="PF00171"/>
    </source>
</evidence>
<dbReference type="PROSITE" id="PS00687">
    <property type="entry name" value="ALDEHYDE_DEHYDR_GLU"/>
    <property type="match status" value="1"/>
</dbReference>
<feature type="active site" evidence="5">
    <location>
        <position position="266"/>
    </location>
</feature>
<dbReference type="OrthoDB" id="310895at2759"/>
<dbReference type="PANTHER" id="PTHR11699">
    <property type="entry name" value="ALDEHYDE DEHYDROGENASE-RELATED"/>
    <property type="match status" value="1"/>
</dbReference>
<dbReference type="InterPro" id="IPR016163">
    <property type="entry name" value="Ald_DH_C"/>
</dbReference>
<dbReference type="EC" id="1.2.1.3" evidence="3"/>
<dbReference type="Gene3D" id="3.40.605.10">
    <property type="entry name" value="Aldehyde Dehydrogenase, Chain A, domain 1"/>
    <property type="match status" value="1"/>
</dbReference>
<feature type="domain" description="Aldehyde dehydrogenase" evidence="7">
    <location>
        <begin position="28"/>
        <end position="492"/>
    </location>
</feature>
<dbReference type="FunFam" id="3.40.309.10:FF:000012">
    <property type="entry name" value="Betaine aldehyde dehydrogenase"/>
    <property type="match status" value="1"/>
</dbReference>
<comment type="catalytic activity">
    <reaction evidence="4">
        <text>an aldehyde + NAD(+) + H2O = a carboxylate + NADH + 2 H(+)</text>
        <dbReference type="Rhea" id="RHEA:16185"/>
        <dbReference type="ChEBI" id="CHEBI:15377"/>
        <dbReference type="ChEBI" id="CHEBI:15378"/>
        <dbReference type="ChEBI" id="CHEBI:17478"/>
        <dbReference type="ChEBI" id="CHEBI:29067"/>
        <dbReference type="ChEBI" id="CHEBI:57540"/>
        <dbReference type="ChEBI" id="CHEBI:57945"/>
        <dbReference type="EC" id="1.2.1.3"/>
    </reaction>
</comment>
<dbReference type="SUPFAM" id="SSF53720">
    <property type="entry name" value="ALDH-like"/>
    <property type="match status" value="1"/>
</dbReference>
<dbReference type="InterPro" id="IPR016160">
    <property type="entry name" value="Ald_DH_CS_CYS"/>
</dbReference>
<dbReference type="STRING" id="1408157.A0A1J7IZU1"/>
<evidence type="ECO:0000256" key="5">
    <source>
        <dbReference type="PROSITE-ProRule" id="PRU10007"/>
    </source>
</evidence>
<comment type="similarity">
    <text evidence="1 6">Belongs to the aldehyde dehydrogenase family.</text>
</comment>
<dbReference type="InterPro" id="IPR029510">
    <property type="entry name" value="Ald_DH_CS_GLU"/>
</dbReference>
<evidence type="ECO:0000313" key="9">
    <source>
        <dbReference type="Proteomes" id="UP000182658"/>
    </source>
</evidence>
<dbReference type="Pfam" id="PF00171">
    <property type="entry name" value="Aldedh"/>
    <property type="match status" value="1"/>
</dbReference>
<evidence type="ECO:0000313" key="8">
    <source>
        <dbReference type="EMBL" id="OIW22412.1"/>
    </source>
</evidence>
<dbReference type="InterPro" id="IPR016161">
    <property type="entry name" value="Ald_DH/histidinol_DH"/>
</dbReference>
<keyword evidence="9" id="KW-1185">Reference proteome</keyword>
<protein>
    <recommendedName>
        <fullName evidence="3">aldehyde dehydrogenase (NAD(+))</fullName>
        <ecNumber evidence="3">1.2.1.3</ecNumber>
    </recommendedName>
</protein>
<dbReference type="PROSITE" id="PS00070">
    <property type="entry name" value="ALDEHYDE_DEHYDR_CYS"/>
    <property type="match status" value="1"/>
</dbReference>
<dbReference type="Proteomes" id="UP000182658">
    <property type="component" value="Unassembled WGS sequence"/>
</dbReference>